<keyword evidence="8" id="KW-0675">Receptor</keyword>
<gene>
    <name evidence="8" type="ORF">BSL78_12106</name>
</gene>
<feature type="transmembrane region" description="Helical" evidence="6">
    <location>
        <begin position="140"/>
        <end position="164"/>
    </location>
</feature>
<feature type="transmembrane region" description="Helical" evidence="6">
    <location>
        <begin position="28"/>
        <end position="46"/>
    </location>
</feature>
<evidence type="ECO:0000313" key="8">
    <source>
        <dbReference type="EMBL" id="PIK51026.1"/>
    </source>
</evidence>
<evidence type="ECO:0000256" key="4">
    <source>
        <dbReference type="ARBA" id="ARBA00023136"/>
    </source>
</evidence>
<keyword evidence="2 6" id="KW-0812">Transmembrane</keyword>
<comment type="subcellular location">
    <subcellularLocation>
        <location evidence="1">Membrane</location>
        <topology evidence="1">Multi-pass membrane protein</topology>
    </subcellularLocation>
</comment>
<protein>
    <submittedName>
        <fullName evidence="8">Putative metabotropic glutamate receptor 3</fullName>
    </submittedName>
</protein>
<keyword evidence="9" id="KW-1185">Reference proteome</keyword>
<evidence type="ECO:0000259" key="7">
    <source>
        <dbReference type="Pfam" id="PF00003"/>
    </source>
</evidence>
<keyword evidence="3 6" id="KW-1133">Transmembrane helix</keyword>
<keyword evidence="4 6" id="KW-0472">Membrane</keyword>
<feature type="transmembrane region" description="Helical" evidence="6">
    <location>
        <begin position="170"/>
        <end position="191"/>
    </location>
</feature>
<sequence>MFSQTVLFGLEVHPAVCALRRILPGTSFSLAFVCIFLMSGRYFRILKKEQRVSGLGAKYIDNRSQMIAFLCVFPMECIILLQWILYENPSVDENLLHCVFIDRNFPISFIFVYLLMIGSTAVSTLALRRSRVYFTSELRSTIVCCILSVMLGVAWTICGFLLTACYYVPVTGFLGILQGYIILVTILPIIVRGLFKDEEPFDATGFTDASSVADGTNGFTNPVSVYESPYDSPPLGNWKQEKKMQEVAVGGKEDESPM</sequence>
<organism evidence="8 9">
    <name type="scientific">Stichopus japonicus</name>
    <name type="common">Sea cucumber</name>
    <dbReference type="NCBI Taxonomy" id="307972"/>
    <lineage>
        <taxon>Eukaryota</taxon>
        <taxon>Metazoa</taxon>
        <taxon>Echinodermata</taxon>
        <taxon>Eleutherozoa</taxon>
        <taxon>Echinozoa</taxon>
        <taxon>Holothuroidea</taxon>
        <taxon>Aspidochirotacea</taxon>
        <taxon>Aspidochirotida</taxon>
        <taxon>Stichopodidae</taxon>
        <taxon>Apostichopus</taxon>
    </lineage>
</organism>
<dbReference type="GO" id="GO:0016020">
    <property type="term" value="C:membrane"/>
    <property type="evidence" value="ECO:0007669"/>
    <property type="project" value="UniProtKB-SubCell"/>
</dbReference>
<dbReference type="Proteomes" id="UP000230750">
    <property type="component" value="Unassembled WGS sequence"/>
</dbReference>
<evidence type="ECO:0000256" key="2">
    <source>
        <dbReference type="ARBA" id="ARBA00022692"/>
    </source>
</evidence>
<feature type="transmembrane region" description="Helical" evidence="6">
    <location>
        <begin position="67"/>
        <end position="85"/>
    </location>
</feature>
<dbReference type="Pfam" id="PF00003">
    <property type="entry name" value="7tm_3"/>
    <property type="match status" value="1"/>
</dbReference>
<evidence type="ECO:0000256" key="5">
    <source>
        <dbReference type="ARBA" id="ARBA00023180"/>
    </source>
</evidence>
<evidence type="ECO:0000256" key="1">
    <source>
        <dbReference type="ARBA" id="ARBA00004141"/>
    </source>
</evidence>
<accession>A0A2G8KSP7</accession>
<proteinExistence type="predicted"/>
<evidence type="ECO:0000313" key="9">
    <source>
        <dbReference type="Proteomes" id="UP000230750"/>
    </source>
</evidence>
<dbReference type="EMBL" id="MRZV01000394">
    <property type="protein sequence ID" value="PIK51026.1"/>
    <property type="molecule type" value="Genomic_DNA"/>
</dbReference>
<feature type="domain" description="G-protein coupled receptors family 3 profile" evidence="7">
    <location>
        <begin position="2"/>
        <end position="185"/>
    </location>
</feature>
<dbReference type="GO" id="GO:0004930">
    <property type="term" value="F:G protein-coupled receptor activity"/>
    <property type="evidence" value="ECO:0007669"/>
    <property type="project" value="InterPro"/>
</dbReference>
<evidence type="ECO:0000256" key="3">
    <source>
        <dbReference type="ARBA" id="ARBA00022989"/>
    </source>
</evidence>
<evidence type="ECO:0000256" key="6">
    <source>
        <dbReference type="SAM" id="Phobius"/>
    </source>
</evidence>
<feature type="transmembrane region" description="Helical" evidence="6">
    <location>
        <begin position="105"/>
        <end position="128"/>
    </location>
</feature>
<name>A0A2G8KSP7_STIJA</name>
<dbReference type="InterPro" id="IPR050726">
    <property type="entry name" value="mGluR"/>
</dbReference>
<dbReference type="AlphaFoldDB" id="A0A2G8KSP7"/>
<dbReference type="InterPro" id="IPR017978">
    <property type="entry name" value="GPCR_3_C"/>
</dbReference>
<comment type="caution">
    <text evidence="8">The sequence shown here is derived from an EMBL/GenBank/DDBJ whole genome shotgun (WGS) entry which is preliminary data.</text>
</comment>
<keyword evidence="5" id="KW-0325">Glycoprotein</keyword>
<dbReference type="PANTHER" id="PTHR24060">
    <property type="entry name" value="METABOTROPIC GLUTAMATE RECEPTOR"/>
    <property type="match status" value="1"/>
</dbReference>
<reference evidence="8 9" key="1">
    <citation type="journal article" date="2017" name="PLoS Biol.">
        <title>The sea cucumber genome provides insights into morphological evolution and visceral regeneration.</title>
        <authorList>
            <person name="Zhang X."/>
            <person name="Sun L."/>
            <person name="Yuan J."/>
            <person name="Sun Y."/>
            <person name="Gao Y."/>
            <person name="Zhang L."/>
            <person name="Li S."/>
            <person name="Dai H."/>
            <person name="Hamel J.F."/>
            <person name="Liu C."/>
            <person name="Yu Y."/>
            <person name="Liu S."/>
            <person name="Lin W."/>
            <person name="Guo K."/>
            <person name="Jin S."/>
            <person name="Xu P."/>
            <person name="Storey K.B."/>
            <person name="Huan P."/>
            <person name="Zhang T."/>
            <person name="Zhou Y."/>
            <person name="Zhang J."/>
            <person name="Lin C."/>
            <person name="Li X."/>
            <person name="Xing L."/>
            <person name="Huo D."/>
            <person name="Sun M."/>
            <person name="Wang L."/>
            <person name="Mercier A."/>
            <person name="Li F."/>
            <person name="Yang H."/>
            <person name="Xiang J."/>
        </authorList>
    </citation>
    <scope>NUCLEOTIDE SEQUENCE [LARGE SCALE GENOMIC DNA]</scope>
    <source>
        <strain evidence="8">Shaxun</strain>
        <tissue evidence="8">Muscle</tissue>
    </source>
</reference>